<dbReference type="EMBL" id="UOES01000223">
    <property type="protein sequence ID" value="VAW27344.1"/>
    <property type="molecule type" value="Genomic_DNA"/>
</dbReference>
<sequence length="277" mass="30775">MWLVADSGSTKTEWILFDAGGEIEQFFTAGLNPIFLSKEKFSSEILKFIPSHKRLGVTKLWFYGAGCGSKEVKDNTQLWLTNIFKNAIISVESDMLAAARATCGSNEGLVAILGTGSNSCFFDGNAIKEQIKPLGFILGDEGSGAALGKALLKKLLRNQFTFKLTDSVYQEIGLNYDEIINKVYYSQWPNRFLASCAKVLYNHKLEKDVAEIITTEFDGFSNVLKRYEIKRPVHIIGSVGYYFKAEIGISLQKQGLKLGVVIKSPTKALVSYHLEND</sequence>
<dbReference type="PANTHER" id="PTHR43190">
    <property type="entry name" value="N-ACETYL-D-GLUCOSAMINE KINASE"/>
    <property type="match status" value="1"/>
</dbReference>
<dbReference type="InterPro" id="IPR052519">
    <property type="entry name" value="Euk-type_GlcNAc_Kinase"/>
</dbReference>
<evidence type="ECO:0008006" key="2">
    <source>
        <dbReference type="Google" id="ProtNLM"/>
    </source>
</evidence>
<dbReference type="PANTHER" id="PTHR43190:SF3">
    <property type="entry name" value="N-ACETYL-D-GLUCOSAMINE KINASE"/>
    <property type="match status" value="1"/>
</dbReference>
<dbReference type="Gene3D" id="1.10.720.160">
    <property type="match status" value="1"/>
</dbReference>
<dbReference type="InterPro" id="IPR043129">
    <property type="entry name" value="ATPase_NBD"/>
</dbReference>
<dbReference type="CDD" id="cd24079">
    <property type="entry name" value="ASKHA_NBD_PG1100-like"/>
    <property type="match status" value="1"/>
</dbReference>
<proteinExistence type="predicted"/>
<reference evidence="1" key="1">
    <citation type="submission" date="2018-06" db="EMBL/GenBank/DDBJ databases">
        <authorList>
            <person name="Zhirakovskaya E."/>
        </authorList>
    </citation>
    <scope>NUCLEOTIDE SEQUENCE</scope>
</reference>
<evidence type="ECO:0000313" key="1">
    <source>
        <dbReference type="EMBL" id="VAW27344.1"/>
    </source>
</evidence>
<accession>A0A3B0V5M2</accession>
<dbReference type="Gene3D" id="3.30.420.40">
    <property type="match status" value="2"/>
</dbReference>
<name>A0A3B0V5M2_9ZZZZ</name>
<organism evidence="1">
    <name type="scientific">hydrothermal vent metagenome</name>
    <dbReference type="NCBI Taxonomy" id="652676"/>
    <lineage>
        <taxon>unclassified sequences</taxon>
        <taxon>metagenomes</taxon>
        <taxon>ecological metagenomes</taxon>
    </lineage>
</organism>
<dbReference type="SUPFAM" id="SSF53067">
    <property type="entry name" value="Actin-like ATPase domain"/>
    <property type="match status" value="2"/>
</dbReference>
<dbReference type="AlphaFoldDB" id="A0A3B0V5M2"/>
<gene>
    <name evidence="1" type="ORF">MNBD_BACTEROID06-1756</name>
</gene>
<protein>
    <recommendedName>
        <fullName evidence="2">ATPase</fullName>
    </recommendedName>
</protein>